<dbReference type="OrthoDB" id="6025652at2"/>
<evidence type="ECO:0000313" key="3">
    <source>
        <dbReference type="Proteomes" id="UP000317199"/>
    </source>
</evidence>
<dbReference type="InterPro" id="IPR002645">
    <property type="entry name" value="STAS_dom"/>
</dbReference>
<evidence type="ECO:0000259" key="1">
    <source>
        <dbReference type="PROSITE" id="PS50801"/>
    </source>
</evidence>
<proteinExistence type="predicted"/>
<sequence>MTAASVRRDGDTLMFAGELGRDACASAWTQARPLLAGTRRLDLTAVTRVDSAGLALLAEIAEQAGIDRGAGGVAGDPAGLSELRAAYRMDANLTYAG</sequence>
<evidence type="ECO:0000313" key="2">
    <source>
        <dbReference type="EMBL" id="QDH71623.1"/>
    </source>
</evidence>
<feature type="domain" description="STAS" evidence="1">
    <location>
        <begin position="41"/>
        <end position="97"/>
    </location>
</feature>
<dbReference type="InterPro" id="IPR036513">
    <property type="entry name" value="STAS_dom_sf"/>
</dbReference>
<dbReference type="AlphaFoldDB" id="A0A514BW35"/>
<name>A0A514BW35_9GAMM</name>
<keyword evidence="3" id="KW-1185">Reference proteome</keyword>
<dbReference type="Pfam" id="PF13466">
    <property type="entry name" value="STAS_2"/>
    <property type="match status" value="1"/>
</dbReference>
<dbReference type="KEGG" id="lyj:FKV23_00365"/>
<organism evidence="2 3">
    <name type="scientific">Marilutibacter alkalisoli</name>
    <dbReference type="NCBI Taxonomy" id="2591633"/>
    <lineage>
        <taxon>Bacteria</taxon>
        <taxon>Pseudomonadati</taxon>
        <taxon>Pseudomonadota</taxon>
        <taxon>Gammaproteobacteria</taxon>
        <taxon>Lysobacterales</taxon>
        <taxon>Lysobacteraceae</taxon>
        <taxon>Marilutibacter</taxon>
    </lineage>
</organism>
<dbReference type="EMBL" id="CP041242">
    <property type="protein sequence ID" value="QDH71623.1"/>
    <property type="molecule type" value="Genomic_DNA"/>
</dbReference>
<reference evidence="2 3" key="1">
    <citation type="submission" date="2019-06" db="EMBL/GenBank/DDBJ databases">
        <title>Lysobacter alkalisoli sp. nov. isolated from saline-alkali soil.</title>
        <authorList>
            <person name="Sun J.-Q."/>
            <person name="Xu L."/>
        </authorList>
    </citation>
    <scope>NUCLEOTIDE SEQUENCE [LARGE SCALE GENOMIC DNA]</scope>
    <source>
        <strain evidence="2 3">SJ-36</strain>
    </source>
</reference>
<dbReference type="PROSITE" id="PS50801">
    <property type="entry name" value="STAS"/>
    <property type="match status" value="1"/>
</dbReference>
<dbReference type="SUPFAM" id="SSF52091">
    <property type="entry name" value="SpoIIaa-like"/>
    <property type="match status" value="1"/>
</dbReference>
<dbReference type="Gene3D" id="3.30.750.24">
    <property type="entry name" value="STAS domain"/>
    <property type="match status" value="1"/>
</dbReference>
<dbReference type="InterPro" id="IPR058548">
    <property type="entry name" value="MlaB-like_STAS"/>
</dbReference>
<protein>
    <submittedName>
        <fullName evidence="2">STAS domain-containing protein</fullName>
    </submittedName>
</protein>
<dbReference type="Proteomes" id="UP000317199">
    <property type="component" value="Chromosome"/>
</dbReference>
<accession>A0A514BW35</accession>
<gene>
    <name evidence="2" type="ORF">FKV23_00365</name>
</gene>